<dbReference type="OrthoDB" id="259831at2"/>
<protein>
    <submittedName>
        <fullName evidence="1">CRISPR-associated protein, Csy4 family</fullName>
    </submittedName>
</protein>
<dbReference type="GO" id="GO:0004519">
    <property type="term" value="F:endonuclease activity"/>
    <property type="evidence" value="ECO:0007669"/>
    <property type="project" value="InterPro"/>
</dbReference>
<keyword evidence="2" id="KW-1185">Reference proteome</keyword>
<accession>A0A1I4WUI6</accession>
<name>A0A1I4WUI6_9GAMM</name>
<dbReference type="CDD" id="cd09739">
    <property type="entry name" value="Cas6_I-F"/>
    <property type="match status" value="1"/>
</dbReference>
<evidence type="ECO:0000313" key="2">
    <source>
        <dbReference type="Proteomes" id="UP000242222"/>
    </source>
</evidence>
<sequence>MDHYIDVTLLAYAELSEETLMATLFTRLHLALVSHGSENIGVSFPLHDIKPGNLLRVHGAHSALQQLEKSGWRNGLNDYCQDSGILPVPAGAQWRTVNRVQVKSNPARLYRRSVRKGWLTQEQAEERLNAVSAQQCQLPYLSIKSRSGGQYFRLFIQHGELAEYPVAGRFNSYGLSQQATVPWF</sequence>
<dbReference type="InterPro" id="IPR013396">
    <property type="entry name" value="CRISPR-assoc_prot_Csy4"/>
</dbReference>
<dbReference type="STRING" id="1367852.SAMN05216516_10369"/>
<dbReference type="EMBL" id="FOVC01000003">
    <property type="protein sequence ID" value="SFN17147.1"/>
    <property type="molecule type" value="Genomic_DNA"/>
</dbReference>
<dbReference type="NCBIfam" id="TIGR02563">
    <property type="entry name" value="cas_Csy4"/>
    <property type="match status" value="1"/>
</dbReference>
<reference evidence="2" key="1">
    <citation type="submission" date="2016-10" db="EMBL/GenBank/DDBJ databases">
        <authorList>
            <person name="Varghese N."/>
            <person name="Submissions S."/>
        </authorList>
    </citation>
    <scope>NUCLEOTIDE SEQUENCE [LARGE SCALE GENOMIC DNA]</scope>
    <source>
        <strain evidence="2">N6PO6</strain>
    </source>
</reference>
<organism evidence="1 2">
    <name type="scientific">Izhakiella capsodis</name>
    <dbReference type="NCBI Taxonomy" id="1367852"/>
    <lineage>
        <taxon>Bacteria</taxon>
        <taxon>Pseudomonadati</taxon>
        <taxon>Pseudomonadota</taxon>
        <taxon>Gammaproteobacteria</taxon>
        <taxon>Enterobacterales</taxon>
        <taxon>Erwiniaceae</taxon>
        <taxon>Izhakiella</taxon>
    </lineage>
</organism>
<dbReference type="AlphaFoldDB" id="A0A1I4WUI6"/>
<dbReference type="Gene3D" id="3.30.70.2540">
    <property type="entry name" value="CRISPR-associated endoribonuclease Cas6/Csy4"/>
    <property type="match status" value="1"/>
</dbReference>
<dbReference type="InterPro" id="IPR042564">
    <property type="entry name" value="CRISPR-Cas6/Csy4_sf"/>
</dbReference>
<gene>
    <name evidence="1" type="ORF">SAMN05216516_10369</name>
</gene>
<dbReference type="RefSeq" id="WP_092876327.1">
    <property type="nucleotide sequence ID" value="NZ_FOVC01000003.1"/>
</dbReference>
<proteinExistence type="predicted"/>
<dbReference type="Pfam" id="PF09618">
    <property type="entry name" value="Cas_Csy4"/>
    <property type="match status" value="1"/>
</dbReference>
<dbReference type="GO" id="GO:0043571">
    <property type="term" value="P:maintenance of CRISPR repeat elements"/>
    <property type="evidence" value="ECO:0007669"/>
    <property type="project" value="InterPro"/>
</dbReference>
<evidence type="ECO:0000313" key="1">
    <source>
        <dbReference type="EMBL" id="SFN17147.1"/>
    </source>
</evidence>
<dbReference type="Proteomes" id="UP000242222">
    <property type="component" value="Unassembled WGS sequence"/>
</dbReference>